<dbReference type="Proteomes" id="UP000553632">
    <property type="component" value="Unassembled WGS sequence"/>
</dbReference>
<proteinExistence type="predicted"/>
<evidence type="ECO:0000313" key="3">
    <source>
        <dbReference type="Proteomes" id="UP000553632"/>
    </source>
</evidence>
<name>A0A7J6RBZ4_PEROL</name>
<dbReference type="EMBL" id="JABANO010026712">
    <property type="protein sequence ID" value="KAF4718047.1"/>
    <property type="molecule type" value="Genomic_DNA"/>
</dbReference>
<keyword evidence="1" id="KW-0812">Transmembrane</keyword>
<feature type="transmembrane region" description="Helical" evidence="1">
    <location>
        <begin position="78"/>
        <end position="98"/>
    </location>
</feature>
<evidence type="ECO:0000256" key="1">
    <source>
        <dbReference type="SAM" id="Phobius"/>
    </source>
</evidence>
<feature type="non-terminal residue" evidence="2">
    <location>
        <position position="157"/>
    </location>
</feature>
<gene>
    <name evidence="2" type="ORF">FOZ63_013150</name>
</gene>
<keyword evidence="1" id="KW-1133">Transmembrane helix</keyword>
<keyword evidence="3" id="KW-1185">Reference proteome</keyword>
<organism evidence="2 3">
    <name type="scientific">Perkinsus olseni</name>
    <name type="common">Perkinsus atlanticus</name>
    <dbReference type="NCBI Taxonomy" id="32597"/>
    <lineage>
        <taxon>Eukaryota</taxon>
        <taxon>Sar</taxon>
        <taxon>Alveolata</taxon>
        <taxon>Perkinsozoa</taxon>
        <taxon>Perkinsea</taxon>
        <taxon>Perkinsida</taxon>
        <taxon>Perkinsidae</taxon>
        <taxon>Perkinsus</taxon>
    </lineage>
</organism>
<protein>
    <submittedName>
        <fullName evidence="2">Uncharacterized protein</fullName>
    </submittedName>
</protein>
<sequence length="157" mass="17528">TLSTKERKHRFSTVRTKPESWSWLQPWPWPAGCGEHDDQSDRRALRSDVLVLSVGPRAKLGGIGKEYRVQYRIRIHRLKMMTIFAASILLIIGLTVAAEDGNVKPKSEKEARSPIMQEGAAMSPYQFNNNFIVTALLRSSKTAAATGVTSVRVYLTG</sequence>
<reference evidence="2 3" key="1">
    <citation type="submission" date="2020-04" db="EMBL/GenBank/DDBJ databases">
        <title>Perkinsus olseni comparative genomics.</title>
        <authorList>
            <person name="Bogema D.R."/>
        </authorList>
    </citation>
    <scope>NUCLEOTIDE SEQUENCE [LARGE SCALE GENOMIC DNA]</scope>
    <source>
        <strain evidence="2 3">ATCC PRA-207</strain>
    </source>
</reference>
<accession>A0A7J6RBZ4</accession>
<keyword evidence="1" id="KW-0472">Membrane</keyword>
<evidence type="ECO:0000313" key="2">
    <source>
        <dbReference type="EMBL" id="KAF4718047.1"/>
    </source>
</evidence>
<comment type="caution">
    <text evidence="2">The sequence shown here is derived from an EMBL/GenBank/DDBJ whole genome shotgun (WGS) entry which is preliminary data.</text>
</comment>
<dbReference type="AlphaFoldDB" id="A0A7J6RBZ4"/>